<gene>
    <name evidence="1" type="ORF">BD809_10529</name>
</gene>
<evidence type="ECO:0000313" key="2">
    <source>
        <dbReference type="Proteomes" id="UP000324376"/>
    </source>
</evidence>
<proteinExistence type="predicted"/>
<name>A0A5S5C4N4_9FLAO</name>
<comment type="caution">
    <text evidence="1">The sequence shown here is derived from an EMBL/GenBank/DDBJ whole genome shotgun (WGS) entry which is preliminary data.</text>
</comment>
<dbReference type="InterPro" id="IPR012292">
    <property type="entry name" value="Globin/Proto"/>
</dbReference>
<dbReference type="EMBL" id="VNHU01000005">
    <property type="protein sequence ID" value="TYP73442.1"/>
    <property type="molecule type" value="Genomic_DNA"/>
</dbReference>
<keyword evidence="2" id="KW-1185">Reference proteome</keyword>
<reference evidence="1 2" key="1">
    <citation type="submission" date="2019-07" db="EMBL/GenBank/DDBJ databases">
        <title>Genomic Encyclopedia of Archaeal and Bacterial Type Strains, Phase II (KMG-II): from individual species to whole genera.</title>
        <authorList>
            <person name="Goeker M."/>
        </authorList>
    </citation>
    <scope>NUCLEOTIDE SEQUENCE [LARGE SCALE GENOMIC DNA]</scope>
    <source>
        <strain evidence="1 2">DSM 17527</strain>
    </source>
</reference>
<dbReference type="Proteomes" id="UP000324376">
    <property type="component" value="Unassembled WGS sequence"/>
</dbReference>
<dbReference type="InterPro" id="IPR009050">
    <property type="entry name" value="Globin-like_sf"/>
</dbReference>
<dbReference type="GO" id="GO:0020037">
    <property type="term" value="F:heme binding"/>
    <property type="evidence" value="ECO:0007669"/>
    <property type="project" value="InterPro"/>
</dbReference>
<dbReference type="Gene3D" id="1.10.490.10">
    <property type="entry name" value="Globins"/>
    <property type="match status" value="1"/>
</dbReference>
<accession>A0A5S5C4N4</accession>
<sequence length="124" mass="14637">MKNDIICRDDLECLMNSFYSKVLYDCQIGYIFTDIAQLSMKKHLPIIIDFWEMNLFRKGTYRNNVVKIHQDLNSRHQLKKHHFEIWLTLFNKTVDELFEGINAQCIKTNAISVATVLQIKLGKN</sequence>
<dbReference type="GO" id="GO:0019825">
    <property type="term" value="F:oxygen binding"/>
    <property type="evidence" value="ECO:0007669"/>
    <property type="project" value="InterPro"/>
</dbReference>
<dbReference type="CDD" id="cd08916">
    <property type="entry name" value="TrHb3_P"/>
    <property type="match status" value="1"/>
</dbReference>
<dbReference type="SUPFAM" id="SSF46458">
    <property type="entry name" value="Globin-like"/>
    <property type="match status" value="1"/>
</dbReference>
<organism evidence="1 2">
    <name type="scientific">Aquimarina intermedia</name>
    <dbReference type="NCBI Taxonomy" id="350814"/>
    <lineage>
        <taxon>Bacteria</taxon>
        <taxon>Pseudomonadati</taxon>
        <taxon>Bacteroidota</taxon>
        <taxon>Flavobacteriia</taxon>
        <taxon>Flavobacteriales</taxon>
        <taxon>Flavobacteriaceae</taxon>
        <taxon>Aquimarina</taxon>
    </lineage>
</organism>
<evidence type="ECO:0000313" key="1">
    <source>
        <dbReference type="EMBL" id="TYP73442.1"/>
    </source>
</evidence>
<protein>
    <submittedName>
        <fullName evidence="1">Hemoglobin</fullName>
    </submittedName>
</protein>
<dbReference type="OrthoDB" id="25954at2"/>
<dbReference type="AlphaFoldDB" id="A0A5S5C4N4"/>